<sequence>RLEPEKRGISIVYQDHVLFPHLSVKDNIIFGLKLRKQTKQEAEAALDGVAKLLSISHLLNRKPNTLSGGEQQKVALARALSIKPEVLLLDEPLSALDPETREGVQKELRQLHNRLKVTTIHVTHDFEEAIALGDHIAVLGEGCIKQVGTPEQIFRQPNSEFIAHFAMARNIFAGEVIDRDNGTAVFSAKDIELAVVTDLRGKLHASVRPEDILISPEPLHSSARNSFGGTITHIVDRGSTLYLTVNLPPDFICLVTRR</sequence>
<keyword evidence="1" id="KW-0813">Transport</keyword>
<dbReference type="Pfam" id="PF00005">
    <property type="entry name" value="ABC_tran"/>
    <property type="match status" value="1"/>
</dbReference>
<dbReference type="GO" id="GO:0016887">
    <property type="term" value="F:ATP hydrolysis activity"/>
    <property type="evidence" value="ECO:0007669"/>
    <property type="project" value="InterPro"/>
</dbReference>
<evidence type="ECO:0000313" key="3">
    <source>
        <dbReference type="EMBL" id="GAI41325.1"/>
    </source>
</evidence>
<dbReference type="InterPro" id="IPR050093">
    <property type="entry name" value="ABC_SmlMolc_Importer"/>
</dbReference>
<dbReference type="PROSITE" id="PS50893">
    <property type="entry name" value="ABC_TRANSPORTER_2"/>
    <property type="match status" value="1"/>
</dbReference>
<name>X1PQF8_9ZZZZ</name>
<dbReference type="PANTHER" id="PTHR42781">
    <property type="entry name" value="SPERMIDINE/PUTRESCINE IMPORT ATP-BINDING PROTEIN POTA"/>
    <property type="match status" value="1"/>
</dbReference>
<dbReference type="SUPFAM" id="SSF50331">
    <property type="entry name" value="MOP-like"/>
    <property type="match status" value="1"/>
</dbReference>
<gene>
    <name evidence="3" type="ORF">S06H3_46490</name>
</gene>
<proteinExistence type="predicted"/>
<feature type="non-terminal residue" evidence="3">
    <location>
        <position position="1"/>
    </location>
</feature>
<dbReference type="Pfam" id="PF08402">
    <property type="entry name" value="TOBE_2"/>
    <property type="match status" value="1"/>
</dbReference>
<dbReference type="InterPro" id="IPR017871">
    <property type="entry name" value="ABC_transporter-like_CS"/>
</dbReference>
<dbReference type="InterPro" id="IPR003439">
    <property type="entry name" value="ABC_transporter-like_ATP-bd"/>
</dbReference>
<dbReference type="GO" id="GO:0022857">
    <property type="term" value="F:transmembrane transporter activity"/>
    <property type="evidence" value="ECO:0007669"/>
    <property type="project" value="InterPro"/>
</dbReference>
<evidence type="ECO:0000256" key="1">
    <source>
        <dbReference type="ARBA" id="ARBA00022448"/>
    </source>
</evidence>
<dbReference type="EMBL" id="BARV01029116">
    <property type="protein sequence ID" value="GAI41325.1"/>
    <property type="molecule type" value="Genomic_DNA"/>
</dbReference>
<dbReference type="SUPFAM" id="SSF52540">
    <property type="entry name" value="P-loop containing nucleoside triphosphate hydrolases"/>
    <property type="match status" value="1"/>
</dbReference>
<dbReference type="Gene3D" id="3.40.50.300">
    <property type="entry name" value="P-loop containing nucleotide triphosphate hydrolases"/>
    <property type="match status" value="1"/>
</dbReference>
<dbReference type="GO" id="GO:0043190">
    <property type="term" value="C:ATP-binding cassette (ABC) transporter complex"/>
    <property type="evidence" value="ECO:0007669"/>
    <property type="project" value="InterPro"/>
</dbReference>
<dbReference type="InterPro" id="IPR008995">
    <property type="entry name" value="Mo/tungstate-bd_C_term_dom"/>
</dbReference>
<dbReference type="Gene3D" id="2.40.50.100">
    <property type="match status" value="1"/>
</dbReference>
<evidence type="ECO:0000259" key="2">
    <source>
        <dbReference type="PROSITE" id="PS50893"/>
    </source>
</evidence>
<dbReference type="InterPro" id="IPR027417">
    <property type="entry name" value="P-loop_NTPase"/>
</dbReference>
<dbReference type="PROSITE" id="PS00211">
    <property type="entry name" value="ABC_TRANSPORTER_1"/>
    <property type="match status" value="1"/>
</dbReference>
<feature type="non-terminal residue" evidence="3">
    <location>
        <position position="258"/>
    </location>
</feature>
<protein>
    <recommendedName>
        <fullName evidence="2">ABC transporter domain-containing protein</fullName>
    </recommendedName>
</protein>
<comment type="caution">
    <text evidence="3">The sequence shown here is derived from an EMBL/GenBank/DDBJ whole genome shotgun (WGS) entry which is preliminary data.</text>
</comment>
<dbReference type="GO" id="GO:0005524">
    <property type="term" value="F:ATP binding"/>
    <property type="evidence" value="ECO:0007669"/>
    <property type="project" value="InterPro"/>
</dbReference>
<dbReference type="PANTHER" id="PTHR42781:SF4">
    <property type="entry name" value="SPERMIDINE_PUTRESCINE IMPORT ATP-BINDING PROTEIN POTA"/>
    <property type="match status" value="1"/>
</dbReference>
<reference evidence="3" key="1">
    <citation type="journal article" date="2014" name="Front. Microbiol.">
        <title>High frequency of phylogenetically diverse reductive dehalogenase-homologous genes in deep subseafloor sedimentary metagenomes.</title>
        <authorList>
            <person name="Kawai M."/>
            <person name="Futagami T."/>
            <person name="Toyoda A."/>
            <person name="Takaki Y."/>
            <person name="Nishi S."/>
            <person name="Hori S."/>
            <person name="Arai W."/>
            <person name="Tsubouchi T."/>
            <person name="Morono Y."/>
            <person name="Uchiyama I."/>
            <person name="Ito T."/>
            <person name="Fujiyama A."/>
            <person name="Inagaki F."/>
            <person name="Takami H."/>
        </authorList>
    </citation>
    <scope>NUCLEOTIDE SEQUENCE</scope>
    <source>
        <strain evidence="3">Expedition CK06-06</strain>
    </source>
</reference>
<dbReference type="AlphaFoldDB" id="X1PQF8"/>
<feature type="domain" description="ABC transporter" evidence="2">
    <location>
        <begin position="2"/>
        <end position="166"/>
    </location>
</feature>
<dbReference type="InterPro" id="IPR013611">
    <property type="entry name" value="Transp-assoc_OB_typ2"/>
</dbReference>
<accession>X1PQF8</accession>
<organism evidence="3">
    <name type="scientific">marine sediment metagenome</name>
    <dbReference type="NCBI Taxonomy" id="412755"/>
    <lineage>
        <taxon>unclassified sequences</taxon>
        <taxon>metagenomes</taxon>
        <taxon>ecological metagenomes</taxon>
    </lineage>
</organism>